<keyword evidence="1 7" id="KW-0479">Metal-binding</keyword>
<evidence type="ECO:0000256" key="3">
    <source>
        <dbReference type="ARBA" id="ARBA00022771"/>
    </source>
</evidence>
<dbReference type="InterPro" id="IPR057444">
    <property type="entry name" value="Znf-CCCH_AtC3H23-like"/>
</dbReference>
<dbReference type="SMART" id="SM00356">
    <property type="entry name" value="ZnF_C3H1"/>
    <property type="match status" value="1"/>
</dbReference>
<reference evidence="11 12" key="1">
    <citation type="submission" date="2021-01" db="EMBL/GenBank/DDBJ databases">
        <title>Adiantum capillus-veneris genome.</title>
        <authorList>
            <person name="Fang Y."/>
            <person name="Liao Q."/>
        </authorList>
    </citation>
    <scope>NUCLEOTIDE SEQUENCE [LARGE SCALE GENOMIC DNA]</scope>
    <source>
        <strain evidence="11">H3</strain>
        <tissue evidence="11">Leaf</tissue>
    </source>
</reference>
<dbReference type="OrthoDB" id="410307at2759"/>
<dbReference type="Proteomes" id="UP000886520">
    <property type="component" value="Chromosome 5"/>
</dbReference>
<dbReference type="PRINTS" id="PR01415">
    <property type="entry name" value="ANKYRIN"/>
</dbReference>
<keyword evidence="12" id="KW-1185">Reference proteome</keyword>
<keyword evidence="8" id="KW-0175">Coiled coil</keyword>
<dbReference type="InterPro" id="IPR036770">
    <property type="entry name" value="Ankyrin_rpt-contain_sf"/>
</dbReference>
<proteinExistence type="predicted"/>
<dbReference type="Pfam" id="PF00642">
    <property type="entry name" value="zf-CCCH"/>
    <property type="match status" value="1"/>
</dbReference>
<dbReference type="GO" id="GO:0010468">
    <property type="term" value="P:regulation of gene expression"/>
    <property type="evidence" value="ECO:0007669"/>
    <property type="project" value="UniProtKB-ARBA"/>
</dbReference>
<evidence type="ECO:0000256" key="6">
    <source>
        <dbReference type="PROSITE-ProRule" id="PRU00023"/>
    </source>
</evidence>
<dbReference type="PROSITE" id="PS50297">
    <property type="entry name" value="ANK_REP_REGION"/>
    <property type="match status" value="1"/>
</dbReference>
<feature type="repeat" description="ANK" evidence="6">
    <location>
        <begin position="200"/>
        <end position="235"/>
    </location>
</feature>
<evidence type="ECO:0000259" key="10">
    <source>
        <dbReference type="PROSITE" id="PS50103"/>
    </source>
</evidence>
<keyword evidence="3 7" id="KW-0863">Zinc-finger</keyword>
<name>A0A9D4ZL91_ADICA</name>
<evidence type="ECO:0000256" key="4">
    <source>
        <dbReference type="ARBA" id="ARBA00022833"/>
    </source>
</evidence>
<organism evidence="11 12">
    <name type="scientific">Adiantum capillus-veneris</name>
    <name type="common">Maidenhair fern</name>
    <dbReference type="NCBI Taxonomy" id="13818"/>
    <lineage>
        <taxon>Eukaryota</taxon>
        <taxon>Viridiplantae</taxon>
        <taxon>Streptophyta</taxon>
        <taxon>Embryophyta</taxon>
        <taxon>Tracheophyta</taxon>
        <taxon>Polypodiopsida</taxon>
        <taxon>Polypodiidae</taxon>
        <taxon>Polypodiales</taxon>
        <taxon>Pteridineae</taxon>
        <taxon>Pteridaceae</taxon>
        <taxon>Vittarioideae</taxon>
        <taxon>Adiantum</taxon>
    </lineage>
</organism>
<keyword evidence="6" id="KW-0040">ANK repeat</keyword>
<dbReference type="Gene3D" id="1.20.5.340">
    <property type="match status" value="1"/>
</dbReference>
<accession>A0A9D4ZL91</accession>
<feature type="compositionally biased region" description="Polar residues" evidence="9">
    <location>
        <begin position="497"/>
        <end position="519"/>
    </location>
</feature>
<evidence type="ECO:0000256" key="9">
    <source>
        <dbReference type="SAM" id="MobiDB-lite"/>
    </source>
</evidence>
<evidence type="ECO:0000313" key="11">
    <source>
        <dbReference type="EMBL" id="KAI5079823.1"/>
    </source>
</evidence>
<keyword evidence="2" id="KW-0677">Repeat</keyword>
<dbReference type="Gene3D" id="1.25.40.20">
    <property type="entry name" value="Ankyrin repeat-containing domain"/>
    <property type="match status" value="1"/>
</dbReference>
<evidence type="ECO:0000256" key="8">
    <source>
        <dbReference type="SAM" id="Coils"/>
    </source>
</evidence>
<dbReference type="InterPro" id="IPR000571">
    <property type="entry name" value="Znf_CCCH"/>
</dbReference>
<sequence length="855" mass="92402">MEKEVADLEEDVGAMEKEVADMEGNVGAMEKEVADIERYFIAMEKEVVGLEGDVADMDFASCSSNLELHTGAIPYLSSARLTKSLKFYHPYQVVYKLVACANGAVGAFAENENSGVASVLLELASCNDLEGFQKAVEEHKVKLDVSGAWYCRQHGTGRMVTEQRTPLMVAALYGSMDVVNHILTCSSAMRGDINQKCGRDGSSALHCAAAGGSEFALDIVKLLVDHGADMNVLDAQGRRPANLIVKFPKHPHLKAELEMVLKLAKPKLSLDLPDGLDYEAFCEDNRFGVAAGDGGFTTVAQSSVCFQTLALESPVMSPSSSSSPRSAEVAAVKVLGETSEKVKEYPVDPSIPDIKNSMYTSDEFRMFSFKVRPCSRAYSHDWTECPFVHPGENARRRDPRRFHYSCVPCPDFRKGTCRRGDSCEYAHGVFECWLHPAQYRTRLCKDGTKCARRVCFFAHTNEELRPLYVSTGSAIPSPRTTGSLDMASMSPPLAPGSPSSVLMMSPFSASNPVHQQGSLVTPPMSPSSPSGSLPSSWSQANIPALHLPGAGLHSSRLRAALSARDISIEDDLGRVPGFEGHSVTEFPSLPSQVLSTQARLNAAVAASSCGTTSSRANKYRSLGLTVAPTNLEDLFASEMMSSPRSIVSDSALLSPIDSSMHAFKSSLLHSQLQSEMQAQLQLQAQQVALDTQLQGSSFLSSPTHKSSFSLGRLSALGGLDVDTTHENGASSSIPSAMSVRAAAFAHRDNKSQSSRDLGAGMTWSDWGSPTGKPEWGVHGDDLSKLRKSASFRFRKNEDSDVLWEQKGVREGSPIAEAASALRSRDESIGSQRESGEHHPVLGSWIDNMQLDRIIA</sequence>
<evidence type="ECO:0000256" key="5">
    <source>
        <dbReference type="ARBA" id="ARBA00023125"/>
    </source>
</evidence>
<dbReference type="EMBL" id="JABFUD020000005">
    <property type="protein sequence ID" value="KAI5079823.1"/>
    <property type="molecule type" value="Genomic_DNA"/>
</dbReference>
<dbReference type="InterPro" id="IPR045234">
    <property type="entry name" value="Unkempt-like"/>
</dbReference>
<dbReference type="PANTHER" id="PTHR14493">
    <property type="entry name" value="UNKEMPT FAMILY MEMBER"/>
    <property type="match status" value="1"/>
</dbReference>
<feature type="region of interest" description="Disordered" evidence="9">
    <location>
        <begin position="479"/>
        <end position="535"/>
    </location>
</feature>
<dbReference type="GO" id="GO:0008270">
    <property type="term" value="F:zinc ion binding"/>
    <property type="evidence" value="ECO:0007669"/>
    <property type="project" value="UniProtKB-KW"/>
</dbReference>
<evidence type="ECO:0000256" key="1">
    <source>
        <dbReference type="ARBA" id="ARBA00022723"/>
    </source>
</evidence>
<dbReference type="AlphaFoldDB" id="A0A9D4ZL91"/>
<feature type="coiled-coil region" evidence="8">
    <location>
        <begin position="5"/>
        <end position="32"/>
    </location>
</feature>
<evidence type="ECO:0000256" key="2">
    <source>
        <dbReference type="ARBA" id="ARBA00022737"/>
    </source>
</evidence>
<dbReference type="GO" id="GO:0003677">
    <property type="term" value="F:DNA binding"/>
    <property type="evidence" value="ECO:0007669"/>
    <property type="project" value="UniProtKB-KW"/>
</dbReference>
<dbReference type="Pfam" id="PF25512">
    <property type="entry name" value="zf-CCCH_AtC3H23"/>
    <property type="match status" value="1"/>
</dbReference>
<protein>
    <recommendedName>
        <fullName evidence="10">C3H1-type domain-containing protein</fullName>
    </recommendedName>
</protein>
<gene>
    <name evidence="11" type="ORF">GOP47_0005302</name>
</gene>
<feature type="region of interest" description="Disordered" evidence="9">
    <location>
        <begin position="747"/>
        <end position="779"/>
    </location>
</feature>
<dbReference type="SUPFAM" id="SSF48403">
    <property type="entry name" value="Ankyrin repeat"/>
    <property type="match status" value="1"/>
</dbReference>
<dbReference type="PROSITE" id="PS50088">
    <property type="entry name" value="ANK_REPEAT"/>
    <property type="match status" value="1"/>
</dbReference>
<keyword evidence="4 7" id="KW-0862">Zinc</keyword>
<feature type="compositionally biased region" description="Basic and acidic residues" evidence="9">
    <location>
        <begin position="822"/>
        <end position="839"/>
    </location>
</feature>
<dbReference type="FunFam" id="3.30.1370.210:FF:000009">
    <property type="entry name" value="Zinc finger CCCH domain-containing protein 66"/>
    <property type="match status" value="1"/>
</dbReference>
<dbReference type="PANTHER" id="PTHR14493:SF50">
    <property type="entry name" value="RING FINGER PROTEIN UNKEMPT"/>
    <property type="match status" value="1"/>
</dbReference>
<feature type="zinc finger region" description="C3H1-type" evidence="7">
    <location>
        <begin position="408"/>
        <end position="430"/>
    </location>
</feature>
<dbReference type="PROSITE" id="PS50103">
    <property type="entry name" value="ZF_C3H1"/>
    <property type="match status" value="1"/>
</dbReference>
<feature type="domain" description="C3H1-type" evidence="10">
    <location>
        <begin position="408"/>
        <end position="430"/>
    </location>
</feature>
<evidence type="ECO:0000313" key="12">
    <source>
        <dbReference type="Proteomes" id="UP000886520"/>
    </source>
</evidence>
<dbReference type="SMART" id="SM00248">
    <property type="entry name" value="ANK"/>
    <property type="match status" value="2"/>
</dbReference>
<dbReference type="InterPro" id="IPR002110">
    <property type="entry name" value="Ankyrin_rpt"/>
</dbReference>
<dbReference type="Pfam" id="PF12796">
    <property type="entry name" value="Ank_2"/>
    <property type="match status" value="1"/>
</dbReference>
<dbReference type="Gene3D" id="3.30.1370.210">
    <property type="match status" value="1"/>
</dbReference>
<feature type="region of interest" description="Disordered" evidence="9">
    <location>
        <begin position="814"/>
        <end position="840"/>
    </location>
</feature>
<comment type="caution">
    <text evidence="11">The sequence shown here is derived from an EMBL/GenBank/DDBJ whole genome shotgun (WGS) entry which is preliminary data.</text>
</comment>
<keyword evidence="5" id="KW-0238">DNA-binding</keyword>
<evidence type="ECO:0000256" key="7">
    <source>
        <dbReference type="PROSITE-ProRule" id="PRU00723"/>
    </source>
</evidence>